<gene>
    <name evidence="1" type="ORF">TKK_001599</name>
</gene>
<dbReference type="Proteomes" id="UP001627154">
    <property type="component" value="Unassembled WGS sequence"/>
</dbReference>
<keyword evidence="2" id="KW-1185">Reference proteome</keyword>
<comment type="caution">
    <text evidence="1">The sequence shown here is derived from an EMBL/GenBank/DDBJ whole genome shotgun (WGS) entry which is preliminary data.</text>
</comment>
<organism evidence="1 2">
    <name type="scientific">Trichogramma kaykai</name>
    <dbReference type="NCBI Taxonomy" id="54128"/>
    <lineage>
        <taxon>Eukaryota</taxon>
        <taxon>Metazoa</taxon>
        <taxon>Ecdysozoa</taxon>
        <taxon>Arthropoda</taxon>
        <taxon>Hexapoda</taxon>
        <taxon>Insecta</taxon>
        <taxon>Pterygota</taxon>
        <taxon>Neoptera</taxon>
        <taxon>Endopterygota</taxon>
        <taxon>Hymenoptera</taxon>
        <taxon>Apocrita</taxon>
        <taxon>Proctotrupomorpha</taxon>
        <taxon>Chalcidoidea</taxon>
        <taxon>Trichogrammatidae</taxon>
        <taxon>Trichogramma</taxon>
    </lineage>
</organism>
<name>A0ABD2XNB0_9HYME</name>
<proteinExistence type="predicted"/>
<evidence type="ECO:0000313" key="2">
    <source>
        <dbReference type="Proteomes" id="UP001627154"/>
    </source>
</evidence>
<reference evidence="1 2" key="1">
    <citation type="journal article" date="2024" name="bioRxiv">
        <title>A reference genome for Trichogramma kaykai: A tiny desert-dwelling parasitoid wasp with competing sex-ratio distorters.</title>
        <authorList>
            <person name="Culotta J."/>
            <person name="Lindsey A.R."/>
        </authorList>
    </citation>
    <scope>NUCLEOTIDE SEQUENCE [LARGE SCALE GENOMIC DNA]</scope>
    <source>
        <strain evidence="1 2">KSX58</strain>
    </source>
</reference>
<dbReference type="AlphaFoldDB" id="A0ABD2XNB0"/>
<dbReference type="EMBL" id="JBJJXI010000019">
    <property type="protein sequence ID" value="KAL3406241.1"/>
    <property type="molecule type" value="Genomic_DNA"/>
</dbReference>
<accession>A0ABD2XNB0</accession>
<protein>
    <submittedName>
        <fullName evidence="1">Uncharacterized protein</fullName>
    </submittedName>
</protein>
<evidence type="ECO:0000313" key="1">
    <source>
        <dbReference type="EMBL" id="KAL3406241.1"/>
    </source>
</evidence>
<sequence>MSFKHCNVPRGKAYAKTTLQHRMPTSKSAYAMATHQCRALTTESACVAATRQSHRAERVRLHGQVDVQVGSSKLFENKYILN</sequence>